<keyword evidence="2" id="KW-0378">Hydrolase</keyword>
<feature type="compositionally biased region" description="Basic residues" evidence="1">
    <location>
        <begin position="1"/>
        <end position="12"/>
    </location>
</feature>
<gene>
    <name evidence="2" type="primary">CR788286.1</name>
</gene>
<accession>A0A1A8LS68</accession>
<dbReference type="EMBL" id="HAEF01008875">
    <property type="protein sequence ID" value="SBR47427.1"/>
    <property type="molecule type" value="Transcribed_RNA"/>
</dbReference>
<sequence>MKPKPAAHHKTKISSVALNSDDVEGILPMNDSPTQAGSETEEGSKQKAVIQGNEKTRRFWQTVRRRFKKKN</sequence>
<reference evidence="2" key="2">
    <citation type="submission" date="2016-06" db="EMBL/GenBank/DDBJ databases">
        <title>The genome of a short-lived fish provides insights into sex chromosome evolution and the genetic control of aging.</title>
        <authorList>
            <person name="Reichwald K."/>
            <person name="Felder M."/>
            <person name="Petzold A."/>
            <person name="Koch P."/>
            <person name="Groth M."/>
            <person name="Platzer M."/>
        </authorList>
    </citation>
    <scope>NUCLEOTIDE SEQUENCE</scope>
    <source>
        <tissue evidence="2">Brain</tissue>
    </source>
</reference>
<feature type="region of interest" description="Disordered" evidence="1">
    <location>
        <begin position="1"/>
        <end position="55"/>
    </location>
</feature>
<dbReference type="AlphaFoldDB" id="A0A1A8LS68"/>
<protein>
    <submittedName>
        <fullName evidence="2">Ubiquitin carboxyl-terminal hydrolase</fullName>
    </submittedName>
</protein>
<name>A0A1A8LS68_9TELE</name>
<dbReference type="GO" id="GO:0016787">
    <property type="term" value="F:hydrolase activity"/>
    <property type="evidence" value="ECO:0007669"/>
    <property type="project" value="UniProtKB-KW"/>
</dbReference>
<evidence type="ECO:0000313" key="2">
    <source>
        <dbReference type="EMBL" id="SBR47427.1"/>
    </source>
</evidence>
<evidence type="ECO:0000256" key="1">
    <source>
        <dbReference type="SAM" id="MobiDB-lite"/>
    </source>
</evidence>
<reference evidence="2" key="1">
    <citation type="submission" date="2016-05" db="EMBL/GenBank/DDBJ databases">
        <authorList>
            <person name="Lavstsen T."/>
            <person name="Jespersen J.S."/>
        </authorList>
    </citation>
    <scope>NUCLEOTIDE SEQUENCE</scope>
    <source>
        <tissue evidence="2">Brain</tissue>
    </source>
</reference>
<proteinExistence type="predicted"/>
<organism evidence="2">
    <name type="scientific">Nothobranchius pienaari</name>
    <dbReference type="NCBI Taxonomy" id="704102"/>
    <lineage>
        <taxon>Eukaryota</taxon>
        <taxon>Metazoa</taxon>
        <taxon>Chordata</taxon>
        <taxon>Craniata</taxon>
        <taxon>Vertebrata</taxon>
        <taxon>Euteleostomi</taxon>
        <taxon>Actinopterygii</taxon>
        <taxon>Neopterygii</taxon>
        <taxon>Teleostei</taxon>
        <taxon>Neoteleostei</taxon>
        <taxon>Acanthomorphata</taxon>
        <taxon>Ovalentaria</taxon>
        <taxon>Atherinomorphae</taxon>
        <taxon>Cyprinodontiformes</taxon>
        <taxon>Nothobranchiidae</taxon>
        <taxon>Nothobranchius</taxon>
    </lineage>
</organism>